<evidence type="ECO:0000256" key="1">
    <source>
        <dbReference type="ARBA" id="ARBA00012493"/>
    </source>
</evidence>
<dbReference type="GO" id="GO:0004519">
    <property type="term" value="F:endonuclease activity"/>
    <property type="evidence" value="ECO:0007669"/>
    <property type="project" value="UniProtKB-KW"/>
</dbReference>
<dbReference type="CDD" id="cd09274">
    <property type="entry name" value="RNase_HI_RT_Ty3"/>
    <property type="match status" value="1"/>
</dbReference>
<evidence type="ECO:0000256" key="5">
    <source>
        <dbReference type="ARBA" id="ARBA00022759"/>
    </source>
</evidence>
<dbReference type="Gene3D" id="3.30.70.270">
    <property type="match status" value="2"/>
</dbReference>
<evidence type="ECO:0000313" key="12">
    <source>
        <dbReference type="EMBL" id="PHT36351.1"/>
    </source>
</evidence>
<dbReference type="GO" id="GO:0016787">
    <property type="term" value="F:hydrolase activity"/>
    <property type="evidence" value="ECO:0007669"/>
    <property type="project" value="UniProtKB-KW"/>
</dbReference>
<dbReference type="InterPro" id="IPR050951">
    <property type="entry name" value="Retrovirus_Pol_polyprotein"/>
</dbReference>
<keyword evidence="5" id="KW-0255">Endonuclease</keyword>
<evidence type="ECO:0000256" key="7">
    <source>
        <dbReference type="ARBA" id="ARBA00022918"/>
    </source>
</evidence>
<dbReference type="EMBL" id="MLFT02000010">
    <property type="protein sequence ID" value="PHT36351.1"/>
    <property type="molecule type" value="Genomic_DNA"/>
</dbReference>
<dbReference type="Gene3D" id="2.40.70.10">
    <property type="entry name" value="Acid Proteases"/>
    <property type="match status" value="1"/>
</dbReference>
<dbReference type="EC" id="2.7.7.49" evidence="1"/>
<dbReference type="InterPro" id="IPR043128">
    <property type="entry name" value="Rev_trsase/Diguanyl_cyclase"/>
</dbReference>
<keyword evidence="6" id="KW-0378">Hydrolase</keyword>
<feature type="domain" description="Reverse transcriptase" evidence="9">
    <location>
        <begin position="1037"/>
        <end position="1189"/>
    </location>
</feature>
<keyword evidence="13" id="KW-1185">Reference proteome</keyword>
<evidence type="ECO:0000259" key="10">
    <source>
        <dbReference type="Pfam" id="PF03732"/>
    </source>
</evidence>
<dbReference type="Proteomes" id="UP000224567">
    <property type="component" value="Unassembled WGS sequence"/>
</dbReference>
<proteinExistence type="predicted"/>
<dbReference type="OrthoDB" id="1729819at2759"/>
<keyword evidence="4" id="KW-0540">Nuclease</keyword>
<feature type="compositionally biased region" description="Acidic residues" evidence="8">
    <location>
        <begin position="64"/>
        <end position="74"/>
    </location>
</feature>
<dbReference type="Gene3D" id="3.10.10.10">
    <property type="entry name" value="HIV Type 1 Reverse Transcriptase, subunit A, domain 1"/>
    <property type="match status" value="1"/>
</dbReference>
<dbReference type="InterPro" id="IPR041373">
    <property type="entry name" value="RT_RNaseH"/>
</dbReference>
<dbReference type="Pfam" id="PF17917">
    <property type="entry name" value="RT_RNaseH"/>
    <property type="match status" value="1"/>
</dbReference>
<dbReference type="InterPro" id="IPR043502">
    <property type="entry name" value="DNA/RNA_pol_sf"/>
</dbReference>
<keyword evidence="3" id="KW-0548">Nucleotidyltransferase</keyword>
<feature type="region of interest" description="Disordered" evidence="8">
    <location>
        <begin position="549"/>
        <end position="600"/>
    </location>
</feature>
<dbReference type="CDD" id="cd01647">
    <property type="entry name" value="RT_LTR"/>
    <property type="match status" value="1"/>
</dbReference>
<dbReference type="CDD" id="cd00303">
    <property type="entry name" value="retropepsin_like"/>
    <property type="match status" value="1"/>
</dbReference>
<feature type="domain" description="Retrotransposon gag" evidence="10">
    <location>
        <begin position="185"/>
        <end position="278"/>
    </location>
</feature>
<evidence type="ECO:0000256" key="8">
    <source>
        <dbReference type="SAM" id="MobiDB-lite"/>
    </source>
</evidence>
<gene>
    <name evidence="12" type="ORF">CQW23_24051</name>
</gene>
<keyword evidence="2" id="KW-0808">Transferase</keyword>
<evidence type="ECO:0000259" key="11">
    <source>
        <dbReference type="Pfam" id="PF17917"/>
    </source>
</evidence>
<feature type="compositionally biased region" description="Basic and acidic residues" evidence="8">
    <location>
        <begin position="572"/>
        <end position="588"/>
    </location>
</feature>
<dbReference type="PANTHER" id="PTHR37984">
    <property type="entry name" value="PROTEIN CBG26694"/>
    <property type="match status" value="1"/>
</dbReference>
<evidence type="ECO:0000256" key="6">
    <source>
        <dbReference type="ARBA" id="ARBA00022801"/>
    </source>
</evidence>
<dbReference type="GO" id="GO:0003964">
    <property type="term" value="F:RNA-directed DNA polymerase activity"/>
    <property type="evidence" value="ECO:0007669"/>
    <property type="project" value="UniProtKB-KW"/>
</dbReference>
<dbReference type="InterPro" id="IPR021109">
    <property type="entry name" value="Peptidase_aspartic_dom_sf"/>
</dbReference>
<evidence type="ECO:0000259" key="9">
    <source>
        <dbReference type="Pfam" id="PF00078"/>
    </source>
</evidence>
<dbReference type="Pfam" id="PF03732">
    <property type="entry name" value="Retrotrans_gag"/>
    <property type="match status" value="1"/>
</dbReference>
<dbReference type="STRING" id="33114.A0A2G2VTQ8"/>
<evidence type="ECO:0000256" key="4">
    <source>
        <dbReference type="ARBA" id="ARBA00022722"/>
    </source>
</evidence>
<feature type="region of interest" description="Disordered" evidence="8">
    <location>
        <begin position="103"/>
        <end position="122"/>
    </location>
</feature>
<keyword evidence="7" id="KW-0695">RNA-directed DNA polymerase</keyword>
<evidence type="ECO:0000313" key="13">
    <source>
        <dbReference type="Proteomes" id="UP000224567"/>
    </source>
</evidence>
<name>A0A2G2VTQ8_CAPBA</name>
<dbReference type="FunFam" id="3.30.70.270:FF:000020">
    <property type="entry name" value="Transposon Tf2-6 polyprotein-like Protein"/>
    <property type="match status" value="1"/>
</dbReference>
<comment type="caution">
    <text evidence="12">The sequence shown here is derived from an EMBL/GenBank/DDBJ whole genome shotgun (WGS) entry which is preliminary data.</text>
</comment>
<dbReference type="PANTHER" id="PTHR37984:SF5">
    <property type="entry name" value="PROTEIN NYNRIN-LIKE"/>
    <property type="match status" value="1"/>
</dbReference>
<protein>
    <recommendedName>
        <fullName evidence="1">RNA-directed DNA polymerase</fullName>
        <ecNumber evidence="1">2.7.7.49</ecNumber>
    </recommendedName>
</protein>
<reference evidence="12 13" key="1">
    <citation type="journal article" date="2017" name="Genome Biol.">
        <title>New reference genome sequences of hot pepper reveal the massive evolution of plant disease-resistance genes by retroduplication.</title>
        <authorList>
            <person name="Kim S."/>
            <person name="Park J."/>
            <person name="Yeom S.I."/>
            <person name="Kim Y.M."/>
            <person name="Seo E."/>
            <person name="Kim K.T."/>
            <person name="Kim M.S."/>
            <person name="Lee J.M."/>
            <person name="Cheong K."/>
            <person name="Shin H.S."/>
            <person name="Kim S.B."/>
            <person name="Han K."/>
            <person name="Lee J."/>
            <person name="Park M."/>
            <person name="Lee H.A."/>
            <person name="Lee H.Y."/>
            <person name="Lee Y."/>
            <person name="Oh S."/>
            <person name="Lee J.H."/>
            <person name="Choi E."/>
            <person name="Choi E."/>
            <person name="Lee S.E."/>
            <person name="Jeon J."/>
            <person name="Kim H."/>
            <person name="Choi G."/>
            <person name="Song H."/>
            <person name="Lee J."/>
            <person name="Lee S.C."/>
            <person name="Kwon J.K."/>
            <person name="Lee H.Y."/>
            <person name="Koo N."/>
            <person name="Hong Y."/>
            <person name="Kim R.W."/>
            <person name="Kang W.H."/>
            <person name="Huh J.H."/>
            <person name="Kang B.C."/>
            <person name="Yang T.J."/>
            <person name="Lee Y.H."/>
            <person name="Bennetzen J.L."/>
            <person name="Choi D."/>
        </authorList>
    </citation>
    <scope>NUCLEOTIDE SEQUENCE [LARGE SCALE GENOMIC DNA]</scope>
    <source>
        <strain evidence="13">cv. PBC81</strain>
    </source>
</reference>
<dbReference type="SUPFAM" id="SSF56672">
    <property type="entry name" value="DNA/RNA polymerases"/>
    <property type="match status" value="1"/>
</dbReference>
<evidence type="ECO:0000256" key="3">
    <source>
        <dbReference type="ARBA" id="ARBA00022695"/>
    </source>
</evidence>
<feature type="region of interest" description="Disordered" evidence="8">
    <location>
        <begin position="372"/>
        <end position="440"/>
    </location>
</feature>
<feature type="region of interest" description="Disordered" evidence="8">
    <location>
        <begin position="55"/>
        <end position="74"/>
    </location>
</feature>
<feature type="compositionally biased region" description="Basic and acidic residues" evidence="8">
    <location>
        <begin position="406"/>
        <end position="423"/>
    </location>
</feature>
<dbReference type="Pfam" id="PF00078">
    <property type="entry name" value="RVT_1"/>
    <property type="match status" value="1"/>
</dbReference>
<evidence type="ECO:0000256" key="2">
    <source>
        <dbReference type="ARBA" id="ARBA00022679"/>
    </source>
</evidence>
<reference evidence="13" key="2">
    <citation type="journal article" date="2017" name="J. Anim. Genet.">
        <title>Multiple reference genome sequences of hot pepper reveal the massive evolution of plant disease resistance genes by retroduplication.</title>
        <authorList>
            <person name="Kim S."/>
            <person name="Park J."/>
            <person name="Yeom S.-I."/>
            <person name="Kim Y.-M."/>
            <person name="Seo E."/>
            <person name="Kim K.-T."/>
            <person name="Kim M.-S."/>
            <person name="Lee J.M."/>
            <person name="Cheong K."/>
            <person name="Shin H.-S."/>
            <person name="Kim S.-B."/>
            <person name="Han K."/>
            <person name="Lee J."/>
            <person name="Park M."/>
            <person name="Lee H.-A."/>
            <person name="Lee H.-Y."/>
            <person name="Lee Y."/>
            <person name="Oh S."/>
            <person name="Lee J.H."/>
            <person name="Choi E."/>
            <person name="Choi E."/>
            <person name="Lee S.E."/>
            <person name="Jeon J."/>
            <person name="Kim H."/>
            <person name="Choi G."/>
            <person name="Song H."/>
            <person name="Lee J."/>
            <person name="Lee S.-C."/>
            <person name="Kwon J.-K."/>
            <person name="Lee H.-Y."/>
            <person name="Koo N."/>
            <person name="Hong Y."/>
            <person name="Kim R.W."/>
            <person name="Kang W.-H."/>
            <person name="Huh J.H."/>
            <person name="Kang B.-C."/>
            <person name="Yang T.-J."/>
            <person name="Lee Y.-H."/>
            <person name="Bennetzen J.L."/>
            <person name="Choi D."/>
        </authorList>
    </citation>
    <scope>NUCLEOTIDE SEQUENCE [LARGE SCALE GENOMIC DNA]</scope>
    <source>
        <strain evidence="13">cv. PBC81</strain>
    </source>
</reference>
<dbReference type="InterPro" id="IPR000477">
    <property type="entry name" value="RT_dom"/>
</dbReference>
<accession>A0A2G2VTQ8</accession>
<dbReference type="InterPro" id="IPR005162">
    <property type="entry name" value="Retrotrans_gag_dom"/>
</dbReference>
<organism evidence="12 13">
    <name type="scientific">Capsicum baccatum</name>
    <name type="common">Peruvian pepper</name>
    <dbReference type="NCBI Taxonomy" id="33114"/>
    <lineage>
        <taxon>Eukaryota</taxon>
        <taxon>Viridiplantae</taxon>
        <taxon>Streptophyta</taxon>
        <taxon>Embryophyta</taxon>
        <taxon>Tracheophyta</taxon>
        <taxon>Spermatophyta</taxon>
        <taxon>Magnoliopsida</taxon>
        <taxon>eudicotyledons</taxon>
        <taxon>Gunneridae</taxon>
        <taxon>Pentapetalae</taxon>
        <taxon>asterids</taxon>
        <taxon>lamiids</taxon>
        <taxon>Solanales</taxon>
        <taxon>Solanaceae</taxon>
        <taxon>Solanoideae</taxon>
        <taxon>Capsiceae</taxon>
        <taxon>Capsicum</taxon>
    </lineage>
</organism>
<feature type="domain" description="Reverse transcriptase RNase H-like" evidence="11">
    <location>
        <begin position="1277"/>
        <end position="1380"/>
    </location>
</feature>
<sequence length="1518" mass="170318">MPHTRSSGQPLLPINPEPQRIRRMEAQAEIDRMAAQHEQARLAALAAAQVQQQNIDNPGRATNPDDEDLGDDELLNPRRDAEIITPANRRGRQARYRYDRQPLQPAFDDDDDDLDGAGATGAIIPPPLAPGAKFNITSTMIQLLQLKGLFGGLAGDDPNMHLINFISTCKSFDNPGVGQNAIRLRLFPLSLSGEATLWLNGLTPDSITNWRQLRDAFLERFFPPSKRAQLRDEISNFRQLPSEALHETWERFKTKLARCPNHHMTNVHLMEILYRALNSITKPVVDNAAGGSFMDLTFGQASNMLDRMTKQSRAWHTRDSEVASPTLSIGMSADQRRREEEREQDMAHMKTQLDLLTKHLLSGKTEKVKAVALKGRDESDSEEEANYLNNQGGFRGNAQGNQGRNYYDKSGSKDQGSWKKNNEKSGLYVPPGRRDTTTSNSMEDMMAKLLKGVEATSAGVKEVIDDLSSMKQLVDSHSTSIKQIEQQLSQLSAAFNQRKAGTLPSDTVQNPRNDGSCMAITTRSGKVLETSAKGKQVVDVAADIDATPSDVTREEAATTTSNVKDVLPSDVQPEKNDKRKQEEKKAMERTLPYPPPPFPQRLKKVADDTKFSKFMTMLKQLTINVPLVEALEQMPGYAKFMKDLLTKKRAASYELKDDVHHCSAIATRSIVQKKADPGAFTIPCTVGSLDFAKALCDLGASINLMPLSIYKKLGLGDPTPTNMRLVMADRSVKRPVGILCDVLVKVSSFIFPADFVILDCEADSEVPIILGRPFLATGSVLIDLRANELSFRINDEVVRFDVCKSMKQPKDLSVFSVADVVVDDEDELLAEEQILDDPLEVLLMEEDDDDAEISEDDICALSGLGAYRYPPKKLDLDLKNRPTPPAKPSIEEPPTLELKELPSHLKYAFLGSGNTLPVIVAADLGEQQVAALIAILRKYIRAIGWTIADILGIPPGICTHKIQLQEKCTPTIEHQRRLNPPMQEVVKKEIIKWLDAGVVYPISDSTWVSPVQCVPKKGGMTVVANAKNELIPLRPVTVWRVCMDYRKLNSWTLKDHFPMPFMDEMLDRLAGKAWFCFLDGYNQICIAPEDQEKTTFTCPYGTFAFKRMPFGLCNAPATFQRCMMSIFSDMVEDTLEVFMDDFSVVGGSFDACLVNLSMALQRCVEFNLVLNWEKCHFMVKEGIVLGHKISERGIEVDRAKIEVIEKLPPPISVKGVRSFLGHAGFYRRFIKDFSKISSPLFKLLEKEAKFDFNDDCLKAFECLKEKLIEAPIMVAPDWTLPFEIMCDASGVAVGAVLGQRKEKLFHPIYYASKVLNEAQKNYTVTEQELLAVVYAFEKFRAYLLGTKVIVHTDHAALRYLMTKKDAKPRLIRWVLLLQEFDFEVKDRRGCENQVADHLSRLENEYVAQPENQIDDAFPDKEILATTMENLPWYADFANFGVYMEPKVVKKMKDGTSRRGADFSKPSSSVDEYPKNVEKVPIVEAKKGHIYDLQDPDLPYDQSIKNARHILIESAFNDR</sequence>
<feature type="compositionally biased region" description="Polar residues" evidence="8">
    <location>
        <begin position="387"/>
        <end position="404"/>
    </location>
</feature>